<sequence length="138" mass="14885" precursor="true">MGKKRRLSAWSFLALATLAFGCGPQTDRLGISGQVRLDGAPLDEGSIRFTSRGDTPMAAGALVREGRFQIPAEKGLLPGDYAVVIRSPDNDAPKILYEGFPTAPDRVPSQYNAESTLTANVARGEENRFEFELTSAKP</sequence>
<protein>
    <recommendedName>
        <fullName evidence="4">Carboxypeptidase regulatory-like domain-containing protein</fullName>
    </recommendedName>
</protein>
<dbReference type="Proteomes" id="UP000316426">
    <property type="component" value="Chromosome"/>
</dbReference>
<keyword evidence="3" id="KW-1185">Reference proteome</keyword>
<accession>A0A518KA98</accession>
<reference evidence="2 3" key="1">
    <citation type="submission" date="2019-02" db="EMBL/GenBank/DDBJ databases">
        <title>Deep-cultivation of Planctomycetes and their phenomic and genomic characterization uncovers novel biology.</title>
        <authorList>
            <person name="Wiegand S."/>
            <person name="Jogler M."/>
            <person name="Boedeker C."/>
            <person name="Pinto D."/>
            <person name="Vollmers J."/>
            <person name="Rivas-Marin E."/>
            <person name="Kohn T."/>
            <person name="Peeters S.H."/>
            <person name="Heuer A."/>
            <person name="Rast P."/>
            <person name="Oberbeckmann S."/>
            <person name="Bunk B."/>
            <person name="Jeske O."/>
            <person name="Meyerdierks A."/>
            <person name="Storesund J.E."/>
            <person name="Kallscheuer N."/>
            <person name="Luecker S."/>
            <person name="Lage O.M."/>
            <person name="Pohl T."/>
            <person name="Merkel B.J."/>
            <person name="Hornburger P."/>
            <person name="Mueller R.-W."/>
            <person name="Bruemmer F."/>
            <person name="Labrenz M."/>
            <person name="Spormann A.M."/>
            <person name="Op den Camp H."/>
            <person name="Overmann J."/>
            <person name="Amann R."/>
            <person name="Jetten M.S.M."/>
            <person name="Mascher T."/>
            <person name="Medema M.H."/>
            <person name="Devos D.P."/>
            <person name="Kaster A.-K."/>
            <person name="Ovreas L."/>
            <person name="Rohde M."/>
            <person name="Galperin M.Y."/>
            <person name="Jogler C."/>
        </authorList>
    </citation>
    <scope>NUCLEOTIDE SEQUENCE [LARGE SCALE GENOMIC DNA]</scope>
    <source>
        <strain evidence="2 3">Spa11</strain>
    </source>
</reference>
<feature type="signal peptide" evidence="1">
    <location>
        <begin position="1"/>
        <end position="21"/>
    </location>
</feature>
<dbReference type="PROSITE" id="PS51257">
    <property type="entry name" value="PROKAR_LIPOPROTEIN"/>
    <property type="match status" value="1"/>
</dbReference>
<dbReference type="AlphaFoldDB" id="A0A518KA98"/>
<organism evidence="2 3">
    <name type="scientific">Botrimarina mediterranea</name>
    <dbReference type="NCBI Taxonomy" id="2528022"/>
    <lineage>
        <taxon>Bacteria</taxon>
        <taxon>Pseudomonadati</taxon>
        <taxon>Planctomycetota</taxon>
        <taxon>Planctomycetia</taxon>
        <taxon>Pirellulales</taxon>
        <taxon>Lacipirellulaceae</taxon>
        <taxon>Botrimarina</taxon>
    </lineage>
</organism>
<keyword evidence="1" id="KW-0732">Signal</keyword>
<gene>
    <name evidence="2" type="ORF">Spa11_29160</name>
</gene>
<dbReference type="KEGG" id="bmei:Spa11_29160"/>
<evidence type="ECO:0000256" key="1">
    <source>
        <dbReference type="SAM" id="SignalP"/>
    </source>
</evidence>
<proteinExistence type="predicted"/>
<dbReference type="RefSeq" id="WP_145113349.1">
    <property type="nucleotide sequence ID" value="NZ_CP036349.1"/>
</dbReference>
<evidence type="ECO:0008006" key="4">
    <source>
        <dbReference type="Google" id="ProtNLM"/>
    </source>
</evidence>
<feature type="chain" id="PRO_5022136534" description="Carboxypeptidase regulatory-like domain-containing protein" evidence="1">
    <location>
        <begin position="22"/>
        <end position="138"/>
    </location>
</feature>
<name>A0A518KA98_9BACT</name>
<evidence type="ECO:0000313" key="2">
    <source>
        <dbReference type="EMBL" id="QDV74708.1"/>
    </source>
</evidence>
<evidence type="ECO:0000313" key="3">
    <source>
        <dbReference type="Proteomes" id="UP000316426"/>
    </source>
</evidence>
<dbReference type="EMBL" id="CP036349">
    <property type="protein sequence ID" value="QDV74708.1"/>
    <property type="molecule type" value="Genomic_DNA"/>
</dbReference>